<evidence type="ECO:0000313" key="2">
    <source>
        <dbReference type="Proteomes" id="UP000023067"/>
    </source>
</evidence>
<keyword evidence="2" id="KW-1185">Reference proteome</keyword>
<dbReference type="EMBL" id="JDYK01000012">
    <property type="protein sequence ID" value="EWS80867.1"/>
    <property type="molecule type" value="Genomic_DNA"/>
</dbReference>
<organism evidence="1 2">
    <name type="scientific">Brachybacterium phenoliresistens</name>
    <dbReference type="NCBI Taxonomy" id="396014"/>
    <lineage>
        <taxon>Bacteria</taxon>
        <taxon>Bacillati</taxon>
        <taxon>Actinomycetota</taxon>
        <taxon>Actinomycetes</taxon>
        <taxon>Micrococcales</taxon>
        <taxon>Dermabacteraceae</taxon>
        <taxon>Brachybacterium</taxon>
    </lineage>
</organism>
<dbReference type="STRING" id="396014.BF93_01865"/>
<name>Z9JSX7_9MICO</name>
<dbReference type="HOGENOM" id="CLU_052626_5_1_11"/>
<dbReference type="eggNOG" id="COG5340">
    <property type="taxonomic scope" value="Bacteria"/>
</dbReference>
<protein>
    <submittedName>
        <fullName evidence="1">Uncharacterized protein</fullName>
    </submittedName>
</protein>
<sequence>MARPPAPLPPQLIAAAFTTRQALRLGVTAKRLQSSAVESIGRGLHRVRGETTGEVDIAIALQADLPDAVVAGLSAARLHRMPLPPGLGLDSWTIETPLEMCIPMLGAPLRRQGIRARRSDVPPQHRTEVDGVVATSPERTFLDLASVLDLDALVVIGDFLVRRAPARREGARRTMRDLGAILQATGPRPGSVAAGEALSHVRIGAGSTEQTLLRLALERARLPEPALNMTIHGADGTALAARHLRWDRYAVAAQHVPTEAEEETPHQHQQRLRGSDALRRNGWVELMICDADLEVRCRRAVRRIDEALRENGWDGRRTLWPAGRIDARRGAQPAAWR</sequence>
<dbReference type="PATRIC" id="fig|396014.3.peg.2411"/>
<reference evidence="1 2" key="1">
    <citation type="submission" date="2014-02" db="EMBL/GenBank/DDBJ databases">
        <title>Genome sequence of Brachybacterium phenoliresistens strain W13A50.</title>
        <authorList>
            <person name="Wang X."/>
        </authorList>
    </citation>
    <scope>NUCLEOTIDE SEQUENCE [LARGE SCALE GENOMIC DNA]</scope>
    <source>
        <strain evidence="1 2">W13A50</strain>
    </source>
</reference>
<dbReference type="Proteomes" id="UP000023067">
    <property type="component" value="Unassembled WGS sequence"/>
</dbReference>
<accession>Z9JSX7</accession>
<comment type="caution">
    <text evidence="1">The sequence shown here is derived from an EMBL/GenBank/DDBJ whole genome shotgun (WGS) entry which is preliminary data.</text>
</comment>
<dbReference type="AlphaFoldDB" id="Z9JSX7"/>
<proteinExistence type="predicted"/>
<evidence type="ECO:0000313" key="1">
    <source>
        <dbReference type="EMBL" id="EWS80867.1"/>
    </source>
</evidence>
<gene>
    <name evidence="1" type="ORF">BF93_01865</name>
</gene>